<keyword evidence="2" id="KW-0812">Transmembrane</keyword>
<evidence type="ECO:0000313" key="4">
    <source>
        <dbReference type="Proteomes" id="UP001221142"/>
    </source>
</evidence>
<sequence>MYDNLWRTRLPLPLLLSFFFALFMTILAYASTTKTPASNSLFPQLMLYRLALVLENRVLDILSLIQHIYDYGLYYLKTAFLAVVGHFAGLLIVLAQRRAVAFISRHRVRLDKAQYLEIFSGSCLALGPWLLWALHPKLRRILWMYYYFYCRDGYTPSIEDIRRRIVMASPTFSWETISIVTGPLVIYSSWACLRTVYLALLHLPSTIWAIVRSFRPGGLPIFVAIVSLWTWIATVIFRFLADISFTSSELKPLGRGIRRWFHDLEDLASSSPEAREQLAQFRRFYKERHNNWRIMQKKEFHELVRLLWESMWVRAHWSQKVLIAAPVIIIYSYFYIMPVVRNVIPRVQYWRWRRRRRSAQRSVKLNHHDRGSNSRDTSGVSGAAMKTVGDARLFFATSKTSYLKILKGWSSRLMLRAVLGSFGFVRLPTAECQVTYTRS</sequence>
<feature type="transmembrane region" description="Helical" evidence="2">
    <location>
        <begin position="75"/>
        <end position="94"/>
    </location>
</feature>
<protein>
    <submittedName>
        <fullName evidence="3">Uncharacterized protein</fullName>
    </submittedName>
</protein>
<comment type="caution">
    <text evidence="3">The sequence shown here is derived from an EMBL/GenBank/DDBJ whole genome shotgun (WGS) entry which is preliminary data.</text>
</comment>
<feature type="region of interest" description="Disordered" evidence="1">
    <location>
        <begin position="361"/>
        <end position="381"/>
    </location>
</feature>
<keyword evidence="4" id="KW-1185">Reference proteome</keyword>
<keyword evidence="2" id="KW-1133">Transmembrane helix</keyword>
<feature type="transmembrane region" description="Helical" evidence="2">
    <location>
        <begin position="115"/>
        <end position="134"/>
    </location>
</feature>
<feature type="transmembrane region" description="Helical" evidence="2">
    <location>
        <begin position="321"/>
        <end position="344"/>
    </location>
</feature>
<gene>
    <name evidence="3" type="ORF">FB45DRAFT_1096979</name>
</gene>
<feature type="transmembrane region" description="Helical" evidence="2">
    <location>
        <begin position="221"/>
        <end position="241"/>
    </location>
</feature>
<dbReference type="Proteomes" id="UP001221142">
    <property type="component" value="Unassembled WGS sequence"/>
</dbReference>
<evidence type="ECO:0000256" key="1">
    <source>
        <dbReference type="SAM" id="MobiDB-lite"/>
    </source>
</evidence>
<feature type="transmembrane region" description="Helical" evidence="2">
    <location>
        <begin position="177"/>
        <end position="200"/>
    </location>
</feature>
<organism evidence="3 4">
    <name type="scientific">Roridomyces roridus</name>
    <dbReference type="NCBI Taxonomy" id="1738132"/>
    <lineage>
        <taxon>Eukaryota</taxon>
        <taxon>Fungi</taxon>
        <taxon>Dikarya</taxon>
        <taxon>Basidiomycota</taxon>
        <taxon>Agaricomycotina</taxon>
        <taxon>Agaricomycetes</taxon>
        <taxon>Agaricomycetidae</taxon>
        <taxon>Agaricales</taxon>
        <taxon>Marasmiineae</taxon>
        <taxon>Mycenaceae</taxon>
        <taxon>Roridomyces</taxon>
    </lineage>
</organism>
<proteinExistence type="predicted"/>
<evidence type="ECO:0000313" key="3">
    <source>
        <dbReference type="EMBL" id="KAJ7618534.1"/>
    </source>
</evidence>
<reference evidence="3" key="1">
    <citation type="submission" date="2023-03" db="EMBL/GenBank/DDBJ databases">
        <title>Massive genome expansion in bonnet fungi (Mycena s.s.) driven by repeated elements and novel gene families across ecological guilds.</title>
        <authorList>
            <consortium name="Lawrence Berkeley National Laboratory"/>
            <person name="Harder C.B."/>
            <person name="Miyauchi S."/>
            <person name="Viragh M."/>
            <person name="Kuo A."/>
            <person name="Thoen E."/>
            <person name="Andreopoulos B."/>
            <person name="Lu D."/>
            <person name="Skrede I."/>
            <person name="Drula E."/>
            <person name="Henrissat B."/>
            <person name="Morin E."/>
            <person name="Kohler A."/>
            <person name="Barry K."/>
            <person name="LaButti K."/>
            <person name="Morin E."/>
            <person name="Salamov A."/>
            <person name="Lipzen A."/>
            <person name="Mereny Z."/>
            <person name="Hegedus B."/>
            <person name="Baldrian P."/>
            <person name="Stursova M."/>
            <person name="Weitz H."/>
            <person name="Taylor A."/>
            <person name="Grigoriev I.V."/>
            <person name="Nagy L.G."/>
            <person name="Martin F."/>
            <person name="Kauserud H."/>
        </authorList>
    </citation>
    <scope>NUCLEOTIDE SEQUENCE</scope>
    <source>
        <strain evidence="3">9284</strain>
    </source>
</reference>
<dbReference type="AlphaFoldDB" id="A0AAD7BE15"/>
<dbReference type="EMBL" id="JARKIF010000019">
    <property type="protein sequence ID" value="KAJ7618534.1"/>
    <property type="molecule type" value="Genomic_DNA"/>
</dbReference>
<evidence type="ECO:0000256" key="2">
    <source>
        <dbReference type="SAM" id="Phobius"/>
    </source>
</evidence>
<keyword evidence="2" id="KW-0472">Membrane</keyword>
<feature type="transmembrane region" description="Helical" evidence="2">
    <location>
        <begin position="12"/>
        <end position="30"/>
    </location>
</feature>
<accession>A0AAD7BE15</accession>
<name>A0AAD7BE15_9AGAR</name>